<name>A0A7I7K7W9_9MYCO</name>
<dbReference type="Gene3D" id="2.10.109.10">
    <property type="entry name" value="Umud Fragment, subunit A"/>
    <property type="match status" value="1"/>
</dbReference>
<dbReference type="AlphaFoldDB" id="A0A7I7K7W9"/>
<dbReference type="GO" id="GO:0004252">
    <property type="term" value="F:serine-type endopeptidase activity"/>
    <property type="evidence" value="ECO:0007669"/>
    <property type="project" value="InterPro"/>
</dbReference>
<sequence length="102" mass="11134">MVPLLQPGDGLLAVRARDVEPGQVRVFADPRDGARYLVKRVGAVRRAGDSATFEARSDNPGAPGVTDSRHFGWVPAADSYRVVLAVRGWRVRVVRTRPVRTG</sequence>
<gene>
    <name evidence="1" type="ORF">MDUV_45540</name>
</gene>
<evidence type="ECO:0000313" key="2">
    <source>
        <dbReference type="Proteomes" id="UP000467006"/>
    </source>
</evidence>
<dbReference type="InterPro" id="IPR036286">
    <property type="entry name" value="LexA/Signal_pep-like_sf"/>
</dbReference>
<dbReference type="InterPro" id="IPR019533">
    <property type="entry name" value="Peptidase_S26"/>
</dbReference>
<dbReference type="OrthoDB" id="1467636at2"/>
<reference evidence="1 2" key="1">
    <citation type="journal article" date="2019" name="Emerg. Microbes Infect.">
        <title>Comprehensive subspecies identification of 175 nontuberculous mycobacteria species based on 7547 genomic profiles.</title>
        <authorList>
            <person name="Matsumoto Y."/>
            <person name="Kinjo T."/>
            <person name="Motooka D."/>
            <person name="Nabeya D."/>
            <person name="Jung N."/>
            <person name="Uechi K."/>
            <person name="Horii T."/>
            <person name="Iida T."/>
            <person name="Fujita J."/>
            <person name="Nakamura S."/>
        </authorList>
    </citation>
    <scope>NUCLEOTIDE SEQUENCE [LARGE SCALE GENOMIC DNA]</scope>
    <source>
        <strain evidence="1 2">JCM 6396</strain>
    </source>
</reference>
<dbReference type="CDD" id="cd06530">
    <property type="entry name" value="S26_SPase_I"/>
    <property type="match status" value="1"/>
</dbReference>
<dbReference type="RefSeq" id="WP_098006487.1">
    <property type="nucleotide sequence ID" value="NZ_AP022563.1"/>
</dbReference>
<dbReference type="Proteomes" id="UP000467006">
    <property type="component" value="Chromosome"/>
</dbReference>
<dbReference type="GO" id="GO:0006465">
    <property type="term" value="P:signal peptide processing"/>
    <property type="evidence" value="ECO:0007669"/>
    <property type="project" value="InterPro"/>
</dbReference>
<dbReference type="SUPFAM" id="SSF51306">
    <property type="entry name" value="LexA/Signal peptidase"/>
    <property type="match status" value="1"/>
</dbReference>
<keyword evidence="2" id="KW-1185">Reference proteome</keyword>
<dbReference type="EMBL" id="AP022563">
    <property type="protein sequence ID" value="BBX19694.1"/>
    <property type="molecule type" value="Genomic_DNA"/>
</dbReference>
<proteinExistence type="predicted"/>
<accession>A0A7I7K7W9</accession>
<organism evidence="1 2">
    <name type="scientific">Mycolicibacterium duvalii</name>
    <dbReference type="NCBI Taxonomy" id="39688"/>
    <lineage>
        <taxon>Bacteria</taxon>
        <taxon>Bacillati</taxon>
        <taxon>Actinomycetota</taxon>
        <taxon>Actinomycetes</taxon>
        <taxon>Mycobacteriales</taxon>
        <taxon>Mycobacteriaceae</taxon>
        <taxon>Mycolicibacterium</taxon>
    </lineage>
</organism>
<dbReference type="KEGG" id="mdu:MDUV_45540"/>
<evidence type="ECO:0000313" key="1">
    <source>
        <dbReference type="EMBL" id="BBX19694.1"/>
    </source>
</evidence>
<protein>
    <submittedName>
        <fullName evidence="1">Uncharacterized protein</fullName>
    </submittedName>
</protein>